<dbReference type="AlphaFoldDB" id="A0A365GW45"/>
<dbReference type="EMBL" id="QLYX01000022">
    <property type="protein sequence ID" value="RAY11036.1"/>
    <property type="molecule type" value="Genomic_DNA"/>
</dbReference>
<dbReference type="Proteomes" id="UP000251891">
    <property type="component" value="Unassembled WGS sequence"/>
</dbReference>
<sequence length="169" mass="16890">MNYSYGLSGQTVIKAANGTVPLTGGIDANLDLASGNFTADLTLNPTSGSFKLLGFLPSSADIAFAPQGKATGSLKDGVLTANSKVAVKLPSIKLFGLGIAGGANCATSTPADINLKSTDPFFNPLSGGNVTGTYTLASLNNQCGFLGGIASIFMAGPGNTIALKLTPKS</sequence>
<name>A0A365GW45_9ACTN</name>
<evidence type="ECO:0000313" key="2">
    <source>
        <dbReference type="Proteomes" id="UP000251891"/>
    </source>
</evidence>
<reference evidence="1 2" key="1">
    <citation type="submission" date="2018-06" db="EMBL/GenBank/DDBJ databases">
        <title>Actinomadura craniellae sp. nov. isolated from marine sponge Craniella sp.</title>
        <authorList>
            <person name="Li L."/>
            <person name="Xu Q.H."/>
            <person name="Lin H.W."/>
            <person name="Lu Y.H."/>
        </authorList>
    </citation>
    <scope>NUCLEOTIDE SEQUENCE [LARGE SCALE GENOMIC DNA]</scope>
    <source>
        <strain evidence="1 2">LHW63021</strain>
    </source>
</reference>
<comment type="caution">
    <text evidence="1">The sequence shown here is derived from an EMBL/GenBank/DDBJ whole genome shotgun (WGS) entry which is preliminary data.</text>
</comment>
<evidence type="ECO:0000313" key="1">
    <source>
        <dbReference type="EMBL" id="RAY11036.1"/>
    </source>
</evidence>
<keyword evidence="2" id="KW-1185">Reference proteome</keyword>
<protein>
    <submittedName>
        <fullName evidence="1">Uncharacterized protein</fullName>
    </submittedName>
</protein>
<organism evidence="1 2">
    <name type="scientific">Actinomadura craniellae</name>
    <dbReference type="NCBI Taxonomy" id="2231787"/>
    <lineage>
        <taxon>Bacteria</taxon>
        <taxon>Bacillati</taxon>
        <taxon>Actinomycetota</taxon>
        <taxon>Actinomycetes</taxon>
        <taxon>Streptosporangiales</taxon>
        <taxon>Thermomonosporaceae</taxon>
        <taxon>Actinomadura</taxon>
    </lineage>
</organism>
<gene>
    <name evidence="1" type="ORF">DPM19_32555</name>
</gene>
<accession>A0A365GW45</accession>
<proteinExistence type="predicted"/>